<feature type="compositionally biased region" description="Polar residues" evidence="1">
    <location>
        <begin position="1"/>
        <end position="19"/>
    </location>
</feature>
<name>A0A9N9P584_9GLOM</name>
<accession>A0A9N9P584</accession>
<reference evidence="2" key="1">
    <citation type="submission" date="2021-06" db="EMBL/GenBank/DDBJ databases">
        <authorList>
            <person name="Kallberg Y."/>
            <person name="Tangrot J."/>
            <person name="Rosling A."/>
        </authorList>
    </citation>
    <scope>NUCLEOTIDE SEQUENCE</scope>
    <source>
        <strain evidence="2">CL551</strain>
    </source>
</reference>
<evidence type="ECO:0000313" key="2">
    <source>
        <dbReference type="EMBL" id="CAG8791113.1"/>
    </source>
</evidence>
<gene>
    <name evidence="2" type="ORF">AMORRO_LOCUS18154</name>
</gene>
<protein>
    <submittedName>
        <fullName evidence="2">5677_t:CDS:1</fullName>
    </submittedName>
</protein>
<sequence>TNSIEMENSIFTTNESTQDNTTSIETTNSIITNKSASSSQNNTLIIPQMVFGDNCQ</sequence>
<keyword evidence="3" id="KW-1185">Reference proteome</keyword>
<dbReference type="Proteomes" id="UP000789342">
    <property type="component" value="Unassembled WGS sequence"/>
</dbReference>
<feature type="non-terminal residue" evidence="2">
    <location>
        <position position="56"/>
    </location>
</feature>
<dbReference type="EMBL" id="CAJVPV010061614">
    <property type="protein sequence ID" value="CAG8791113.1"/>
    <property type="molecule type" value="Genomic_DNA"/>
</dbReference>
<evidence type="ECO:0000256" key="1">
    <source>
        <dbReference type="SAM" id="MobiDB-lite"/>
    </source>
</evidence>
<organism evidence="2 3">
    <name type="scientific">Acaulospora morrowiae</name>
    <dbReference type="NCBI Taxonomy" id="94023"/>
    <lineage>
        <taxon>Eukaryota</taxon>
        <taxon>Fungi</taxon>
        <taxon>Fungi incertae sedis</taxon>
        <taxon>Mucoromycota</taxon>
        <taxon>Glomeromycotina</taxon>
        <taxon>Glomeromycetes</taxon>
        <taxon>Diversisporales</taxon>
        <taxon>Acaulosporaceae</taxon>
        <taxon>Acaulospora</taxon>
    </lineage>
</organism>
<dbReference type="AlphaFoldDB" id="A0A9N9P584"/>
<feature type="non-terminal residue" evidence="2">
    <location>
        <position position="1"/>
    </location>
</feature>
<evidence type="ECO:0000313" key="3">
    <source>
        <dbReference type="Proteomes" id="UP000789342"/>
    </source>
</evidence>
<comment type="caution">
    <text evidence="2">The sequence shown here is derived from an EMBL/GenBank/DDBJ whole genome shotgun (WGS) entry which is preliminary data.</text>
</comment>
<proteinExistence type="predicted"/>
<feature type="region of interest" description="Disordered" evidence="1">
    <location>
        <begin position="1"/>
        <end position="22"/>
    </location>
</feature>